<evidence type="ECO:0000313" key="6">
    <source>
        <dbReference type="EMBL" id="KAF8405356.1"/>
    </source>
</evidence>
<evidence type="ECO:0000313" key="7">
    <source>
        <dbReference type="Proteomes" id="UP000655225"/>
    </source>
</evidence>
<keyword evidence="7" id="KW-1185">Reference proteome</keyword>
<dbReference type="FunFam" id="1.25.40.10:FF:000542">
    <property type="entry name" value="Pentatricopeptide repeat-containing protein MRL1, chloroplastic isoform X1"/>
    <property type="match status" value="1"/>
</dbReference>
<keyword evidence="1" id="KW-0677">Repeat</keyword>
<dbReference type="Proteomes" id="UP000655225">
    <property type="component" value="Unassembled WGS sequence"/>
</dbReference>
<feature type="transmembrane region" description="Helical" evidence="4">
    <location>
        <begin position="73"/>
        <end position="96"/>
    </location>
</feature>
<dbReference type="FunFam" id="1.25.40.10:FF:002179">
    <property type="entry name" value="Pentatricopeptide repeat-containing protein MRL1, chloroplastic"/>
    <property type="match status" value="1"/>
</dbReference>
<feature type="repeat" description="PPR" evidence="2">
    <location>
        <begin position="860"/>
        <end position="894"/>
    </location>
</feature>
<proteinExistence type="predicted"/>
<evidence type="ECO:0000259" key="5">
    <source>
        <dbReference type="Pfam" id="PF17177"/>
    </source>
</evidence>
<feature type="compositionally biased region" description="Polar residues" evidence="3">
    <location>
        <begin position="1190"/>
        <end position="1200"/>
    </location>
</feature>
<dbReference type="FunFam" id="1.25.40.10:FF:000678">
    <property type="entry name" value="Pentatricopeptide repeat-containing protein MRL1 chloroplastic"/>
    <property type="match status" value="1"/>
</dbReference>
<sequence>MDVSFSAKTQTLALISSIPLSSASSPSLFCSLRREFLGCGHRLRPPGLLSRRKCKKLGFHIQSPRYFFRASLFSQPIIVVVAVATFSALTIVCWNLTRRKKGLRGYCLRDSTKLGFSQSPYELVLVGGKQGLTNGLLGQSLGIVLNLNWTEVRFRAIHGLDGSGSTFDSHCVSGSRPWLGSGSPSLGFNEGPKDPDSLETRAISKQSRVVESQIMGSREFTGEVHMKERRYTPDETRAKGHASDGKEVQLSQLQKTDLMHEETLITEASHSPDSDVLASSANGFVSTKETEVAGLTLPLMVLGKSGVLEPESSAMELSKLQVEGRRKETGLDTELPLLVAETTSSVSGITIEDALAEKNQYYIPKHEVGEEGELQVSGYRGFFRESVREELYTFYGDNQSGVRSISNFNGLKTISPCTSLPDSNSFSSLIRLNTPKGTELLTQDSHRITEYLEDQIPLACYKEDSSRKRKNFEKGREFSRDLGSRDLPQNGYRVFPEFPQPNGMHFNDKHDPSEYLSAYNRLLRGGRLTDCIELLEDMERRGLLDMDKVYHARFLKTCKSQKAVKEAFRFTKLIPNPTLSTFNMLLSVCASSKESEGAFQVLRLVKEAKLKVDCKLYTTLISTCAKSGKVDAMFEVFHEMVNAKVEPNVQTYGALIDGCARAGQVAKAFGAYGIMRSKKVKPDRIIFNALITACGQSGAVDRAFDVLAEMRAETEPIDPDHITVGALIKTCAVAGQVDRAREVYKMIHQYNIKGTPEVYTIAVNSCSHTGDLEFALSVYNDMTRNDVVPDEMFLSALIDVAGHAGKVDVAFKIIQDARIRGIRLGNVSYSSLMGACSNAKNWQKALELYEDIKAIKLHPTVSTMNALVTALCDGDQLQKAVEVLAEMKKVGVCPNTITYSILVVASEKKDALEIGFMLLSQAKKDGVIPNLVMCRGLTGMCLRRYEKAYTLGESVLSFNSGRPQIDNKCSTITLKIFERTTKTNEAGVVPTMEVFSQVLGCLQLTSLRNRLVENLGVSTDSSKGSKIYSLIDGFGEYDSRSFSLLEEAASLGVVPCVSFKESPIVVDARKFLIHTAEVYLLTILKGLKHRFAAGAKLPNITVLLPIERTCIPFPKGEKMINMAGRVGQAVGALLRRLGLPYQGNESYGKIRISGLAVKRWFQPRLASPFSGKPVELSSSQTRLGKEISHQQRNIRTGNLK</sequence>
<gene>
    <name evidence="6" type="ORF">HHK36_010260</name>
</gene>
<dbReference type="PANTHER" id="PTHR47935:SF1">
    <property type="entry name" value="PENTATRICOPEPTIDE REPEAT-CONTAINING PROTEIN MRL1, CHLOROPLASTIC"/>
    <property type="match status" value="1"/>
</dbReference>
<feature type="domain" description="PROP1-like PPR" evidence="5">
    <location>
        <begin position="580"/>
        <end position="750"/>
    </location>
</feature>
<dbReference type="EMBL" id="JABCRI010000006">
    <property type="protein sequence ID" value="KAF8405356.1"/>
    <property type="molecule type" value="Genomic_DNA"/>
</dbReference>
<keyword evidence="4" id="KW-0812">Transmembrane</keyword>
<feature type="repeat" description="PPR" evidence="2">
    <location>
        <begin position="755"/>
        <end position="789"/>
    </location>
</feature>
<reference evidence="6 7" key="1">
    <citation type="submission" date="2020-04" db="EMBL/GenBank/DDBJ databases">
        <title>Plant Genome Project.</title>
        <authorList>
            <person name="Zhang R.-G."/>
        </authorList>
    </citation>
    <scope>NUCLEOTIDE SEQUENCE [LARGE SCALE GENOMIC DNA]</scope>
    <source>
        <strain evidence="6">YNK0</strain>
        <tissue evidence="6">Leaf</tissue>
    </source>
</reference>
<dbReference type="PROSITE" id="PS51375">
    <property type="entry name" value="PPR"/>
    <property type="match status" value="6"/>
</dbReference>
<comment type="caution">
    <text evidence="6">The sequence shown here is derived from an EMBL/GenBank/DDBJ whole genome shotgun (WGS) entry which is preliminary data.</text>
</comment>
<feature type="repeat" description="PPR" evidence="2">
    <location>
        <begin position="613"/>
        <end position="647"/>
    </location>
</feature>
<keyword evidence="4" id="KW-1133">Transmembrane helix</keyword>
<feature type="domain" description="PROP1-like PPR" evidence="5">
    <location>
        <begin position="758"/>
        <end position="909"/>
    </location>
</feature>
<dbReference type="InterPro" id="IPR011990">
    <property type="entry name" value="TPR-like_helical_dom_sf"/>
</dbReference>
<dbReference type="NCBIfam" id="TIGR00756">
    <property type="entry name" value="PPR"/>
    <property type="match status" value="6"/>
</dbReference>
<keyword evidence="4" id="KW-0472">Membrane</keyword>
<feature type="repeat" description="PPR" evidence="2">
    <location>
        <begin position="648"/>
        <end position="682"/>
    </location>
</feature>
<feature type="region of interest" description="Disordered" evidence="3">
    <location>
        <begin position="1171"/>
        <end position="1200"/>
    </location>
</feature>
<feature type="repeat" description="PPR" evidence="2">
    <location>
        <begin position="825"/>
        <end position="859"/>
    </location>
</feature>
<evidence type="ECO:0000256" key="3">
    <source>
        <dbReference type="SAM" id="MobiDB-lite"/>
    </source>
</evidence>
<protein>
    <recommendedName>
        <fullName evidence="5">PROP1-like PPR domain-containing protein</fullName>
    </recommendedName>
</protein>
<dbReference type="InterPro" id="IPR053303">
    <property type="entry name" value="Chloroplast_PPR"/>
</dbReference>
<dbReference type="AlphaFoldDB" id="A0A834ZEN1"/>
<organism evidence="6 7">
    <name type="scientific">Tetracentron sinense</name>
    <name type="common">Spur-leaf</name>
    <dbReference type="NCBI Taxonomy" id="13715"/>
    <lineage>
        <taxon>Eukaryota</taxon>
        <taxon>Viridiplantae</taxon>
        <taxon>Streptophyta</taxon>
        <taxon>Embryophyta</taxon>
        <taxon>Tracheophyta</taxon>
        <taxon>Spermatophyta</taxon>
        <taxon>Magnoliopsida</taxon>
        <taxon>Trochodendrales</taxon>
        <taxon>Trochodendraceae</taxon>
        <taxon>Tetracentron</taxon>
    </lineage>
</organism>
<feature type="repeat" description="PPR" evidence="2">
    <location>
        <begin position="683"/>
        <end position="713"/>
    </location>
</feature>
<dbReference type="InterPro" id="IPR033443">
    <property type="entry name" value="PROP1-like_PPR_dom"/>
</dbReference>
<accession>A0A834ZEN1</accession>
<dbReference type="OMA" id="GRPQIKN"/>
<evidence type="ECO:0000256" key="2">
    <source>
        <dbReference type="PROSITE-ProRule" id="PRU00708"/>
    </source>
</evidence>
<feature type="compositionally biased region" description="Basic and acidic residues" evidence="3">
    <location>
        <begin position="472"/>
        <end position="484"/>
    </location>
</feature>
<feature type="region of interest" description="Disordered" evidence="3">
    <location>
        <begin position="472"/>
        <end position="491"/>
    </location>
</feature>
<evidence type="ECO:0000256" key="4">
    <source>
        <dbReference type="SAM" id="Phobius"/>
    </source>
</evidence>
<dbReference type="InterPro" id="IPR002885">
    <property type="entry name" value="PPR_rpt"/>
</dbReference>
<dbReference type="Pfam" id="PF17177">
    <property type="entry name" value="PPR_long"/>
    <property type="match status" value="2"/>
</dbReference>
<dbReference type="PANTHER" id="PTHR47935">
    <property type="entry name" value="PENTATRICOPEPTIDE REPEAT-CONTAINING PROTEIN MRL1, CHLOROPLASTIC"/>
    <property type="match status" value="1"/>
</dbReference>
<dbReference type="Gene3D" id="1.25.40.10">
    <property type="entry name" value="Tetratricopeptide repeat domain"/>
    <property type="match status" value="3"/>
</dbReference>
<dbReference type="OrthoDB" id="185373at2759"/>
<evidence type="ECO:0000256" key="1">
    <source>
        <dbReference type="ARBA" id="ARBA00022737"/>
    </source>
</evidence>
<name>A0A834ZEN1_TETSI</name>